<dbReference type="Proteomes" id="UP000256321">
    <property type="component" value="Unassembled WGS sequence"/>
</dbReference>
<feature type="transmembrane region" description="Helical" evidence="8">
    <location>
        <begin position="12"/>
        <end position="35"/>
    </location>
</feature>
<keyword evidence="8" id="KW-0812">Transmembrane</keyword>
<evidence type="ECO:0000313" key="10">
    <source>
        <dbReference type="EMBL" id="MBC8601400.1"/>
    </source>
</evidence>
<dbReference type="CDD" id="cd07018">
    <property type="entry name" value="S49_SppA_67K_type"/>
    <property type="match status" value="1"/>
</dbReference>
<keyword evidence="3" id="KW-0645">Protease</keyword>
<keyword evidence="6 8" id="KW-0472">Membrane</keyword>
<dbReference type="EMBL" id="QREV01000011">
    <property type="protein sequence ID" value="RDU49895.1"/>
    <property type="molecule type" value="Genomic_DNA"/>
</dbReference>
<evidence type="ECO:0000313" key="11">
    <source>
        <dbReference type="EMBL" id="RDU49895.1"/>
    </source>
</evidence>
<evidence type="ECO:0000256" key="3">
    <source>
        <dbReference type="ARBA" id="ARBA00022670"/>
    </source>
</evidence>
<name>A0A3D8HFZ5_9BACT</name>
<evidence type="ECO:0000256" key="2">
    <source>
        <dbReference type="ARBA" id="ARBA00008683"/>
    </source>
</evidence>
<dbReference type="GO" id="GO:0006465">
    <property type="term" value="P:signal peptide processing"/>
    <property type="evidence" value="ECO:0007669"/>
    <property type="project" value="InterPro"/>
</dbReference>
<accession>A0A3D8HFZ5</accession>
<dbReference type="AlphaFoldDB" id="A0A3D8HFZ5"/>
<feature type="active site" description="Proton donor/acceptor" evidence="7">
    <location>
        <position position="192"/>
    </location>
</feature>
<evidence type="ECO:0000259" key="9">
    <source>
        <dbReference type="Pfam" id="PF01343"/>
    </source>
</evidence>
<sequence length="591" mass="64606">MKQFFKTVFASTLGVLIALGIVTMGSIFFFIGVAASSGGSTEYKPSKNTVFKLSLNGMLVEQSVKNPFSELMGENSGQLAVPDVIKAIRRAKANDNIKGIYLEAGSLSSGFAGVEAIRRELEDFKSSGKFIVSYGDFYTQGSYYLCSVADSIFLNPQGSVSLVGLASQGIFYTGLAEKIGVEHYIFKVGTYKSAVEPYFLKKFSDANREQLTSLLGSVWGNMTSAIEKSRNISSDELNRYLNEGLATGQATNAVDYKLADKLCYRYEVENAVKEMAGQDVKGKLKTAGVDKVASIKVKEKDSKNKIAILYAEGEIRDEDSSSPFGANEQVISEEMAKKLRKLKDDDDVKAVVFRVNSPGGSAYISEQIWKEVVELKAKKPIVVSMSNYAASGGYYISCAANKIIAERTTLTGSIGVFGVVRNFTGTFDKLGVTTDIVKTNTYADLGDFTRPMREDEKALIQRGVEQTYDLFLTRCADGRGMTKAEIDSIGQGRVWTGEQALERGLVDKLGGMDDAIKEAASLAELTDYSVTVADGPKDFFTKFMEKKMDEVKVSMVKSVMGEEQFNLYSTIQRAKTESGVIARMPFDIKGL</sequence>
<dbReference type="RefSeq" id="WP_115498888.1">
    <property type="nucleotide sequence ID" value="NZ_JACRTI010000011.1"/>
</dbReference>
<dbReference type="GO" id="GO:0008236">
    <property type="term" value="F:serine-type peptidase activity"/>
    <property type="evidence" value="ECO:0007669"/>
    <property type="project" value="UniProtKB-KW"/>
</dbReference>
<organism evidence="11 12">
    <name type="scientific">Parabacteroides acidifaciens</name>
    <dbReference type="NCBI Taxonomy" id="2290935"/>
    <lineage>
        <taxon>Bacteria</taxon>
        <taxon>Pseudomonadati</taxon>
        <taxon>Bacteroidota</taxon>
        <taxon>Bacteroidia</taxon>
        <taxon>Bacteroidales</taxon>
        <taxon>Tannerellaceae</taxon>
        <taxon>Parabacteroides</taxon>
    </lineage>
</organism>
<dbReference type="Proteomes" id="UP000629596">
    <property type="component" value="Unassembled WGS sequence"/>
</dbReference>
<dbReference type="Pfam" id="PF01343">
    <property type="entry name" value="Peptidase_S49"/>
    <property type="match status" value="2"/>
</dbReference>
<dbReference type="Gene3D" id="3.90.226.10">
    <property type="entry name" value="2-enoyl-CoA Hydratase, Chain A, domain 1"/>
    <property type="match status" value="3"/>
</dbReference>
<evidence type="ECO:0000256" key="1">
    <source>
        <dbReference type="ARBA" id="ARBA00004370"/>
    </source>
</evidence>
<evidence type="ECO:0000256" key="5">
    <source>
        <dbReference type="ARBA" id="ARBA00022825"/>
    </source>
</evidence>
<dbReference type="NCBIfam" id="TIGR00706">
    <property type="entry name" value="SppA_dom"/>
    <property type="match status" value="1"/>
</dbReference>
<proteinExistence type="inferred from homology"/>
<dbReference type="EMBL" id="JACRTI010000011">
    <property type="protein sequence ID" value="MBC8601400.1"/>
    <property type="molecule type" value="Genomic_DNA"/>
</dbReference>
<dbReference type="PANTHER" id="PTHR33209:SF1">
    <property type="entry name" value="PEPTIDASE S49 DOMAIN-CONTAINING PROTEIN"/>
    <property type="match status" value="1"/>
</dbReference>
<dbReference type="InterPro" id="IPR004635">
    <property type="entry name" value="Pept_S49_SppA"/>
</dbReference>
<evidence type="ECO:0000256" key="7">
    <source>
        <dbReference type="PIRSR" id="PIRSR001217-1"/>
    </source>
</evidence>
<dbReference type="InterPro" id="IPR047272">
    <property type="entry name" value="S49_SppA_C"/>
</dbReference>
<dbReference type="PANTHER" id="PTHR33209">
    <property type="entry name" value="PROTEASE 4"/>
    <property type="match status" value="1"/>
</dbReference>
<evidence type="ECO:0000256" key="4">
    <source>
        <dbReference type="ARBA" id="ARBA00022801"/>
    </source>
</evidence>
<dbReference type="SUPFAM" id="SSF52096">
    <property type="entry name" value="ClpP/crotonase"/>
    <property type="match status" value="2"/>
</dbReference>
<feature type="active site" description="Nucleophile" evidence="7">
    <location>
        <position position="391"/>
    </location>
</feature>
<dbReference type="InterPro" id="IPR047217">
    <property type="entry name" value="S49_SppA_67K_type_N"/>
</dbReference>
<feature type="domain" description="Peptidase S49" evidence="9">
    <location>
        <begin position="375"/>
        <end position="525"/>
    </location>
</feature>
<keyword evidence="13" id="KW-1185">Reference proteome</keyword>
<comment type="similarity">
    <text evidence="2">Belongs to the peptidase S49 family.</text>
</comment>
<protein>
    <submittedName>
        <fullName evidence="11">Signal peptide peptidase SppA</fullName>
    </submittedName>
</protein>
<keyword evidence="8" id="KW-1133">Transmembrane helix</keyword>
<dbReference type="PIRSF" id="PIRSF001217">
    <property type="entry name" value="Protease_4_SppA"/>
    <property type="match status" value="1"/>
</dbReference>
<feature type="domain" description="Peptidase S49" evidence="9">
    <location>
        <begin position="124"/>
        <end position="276"/>
    </location>
</feature>
<gene>
    <name evidence="11" type="primary">sppA</name>
    <name evidence="11" type="ORF">DWU89_06800</name>
    <name evidence="10" type="ORF">H8784_06645</name>
</gene>
<dbReference type="InterPro" id="IPR004634">
    <property type="entry name" value="Pept_S49_pIV"/>
</dbReference>
<evidence type="ECO:0000256" key="6">
    <source>
        <dbReference type="ARBA" id="ARBA00023136"/>
    </source>
</evidence>
<reference evidence="10 13" key="2">
    <citation type="submission" date="2020-08" db="EMBL/GenBank/DDBJ databases">
        <title>Genome public.</title>
        <authorList>
            <person name="Liu C."/>
            <person name="Sun Q."/>
        </authorList>
    </citation>
    <scope>NUCLEOTIDE SEQUENCE [LARGE SCALE GENOMIC DNA]</scope>
    <source>
        <strain evidence="10 13">426_9</strain>
    </source>
</reference>
<comment type="caution">
    <text evidence="11">The sequence shown here is derived from an EMBL/GenBank/DDBJ whole genome shotgun (WGS) entry which is preliminary data.</text>
</comment>
<keyword evidence="4" id="KW-0378">Hydrolase</keyword>
<evidence type="ECO:0000313" key="12">
    <source>
        <dbReference type="Proteomes" id="UP000256321"/>
    </source>
</evidence>
<evidence type="ECO:0000256" key="8">
    <source>
        <dbReference type="SAM" id="Phobius"/>
    </source>
</evidence>
<reference evidence="11 12" key="1">
    <citation type="submission" date="2018-07" db="EMBL/GenBank/DDBJ databases">
        <title>Parabacteroides acidifaciens nov. sp., isolated from human feces.</title>
        <authorList>
            <person name="Wang Y.J."/>
        </authorList>
    </citation>
    <scope>NUCLEOTIDE SEQUENCE [LARGE SCALE GENOMIC DNA]</scope>
    <source>
        <strain evidence="11 12">426-9</strain>
    </source>
</reference>
<dbReference type="CDD" id="cd07023">
    <property type="entry name" value="S49_Sppa_N_C"/>
    <property type="match status" value="1"/>
</dbReference>
<dbReference type="NCBIfam" id="TIGR00705">
    <property type="entry name" value="SppA_67K"/>
    <property type="match status" value="1"/>
</dbReference>
<dbReference type="InterPro" id="IPR002142">
    <property type="entry name" value="Peptidase_S49"/>
</dbReference>
<dbReference type="InterPro" id="IPR029045">
    <property type="entry name" value="ClpP/crotonase-like_dom_sf"/>
</dbReference>
<comment type="subcellular location">
    <subcellularLocation>
        <location evidence="1">Membrane</location>
    </subcellularLocation>
</comment>
<dbReference type="GO" id="GO:0016020">
    <property type="term" value="C:membrane"/>
    <property type="evidence" value="ECO:0007669"/>
    <property type="project" value="UniProtKB-SubCell"/>
</dbReference>
<evidence type="ECO:0000313" key="13">
    <source>
        <dbReference type="Proteomes" id="UP000629596"/>
    </source>
</evidence>
<keyword evidence="5" id="KW-0720">Serine protease</keyword>